<evidence type="ECO:0000256" key="4">
    <source>
        <dbReference type="SAM" id="MobiDB-lite"/>
    </source>
</evidence>
<feature type="compositionally biased region" description="Low complexity" evidence="4">
    <location>
        <begin position="1"/>
        <end position="27"/>
    </location>
</feature>
<comment type="similarity">
    <text evidence="1">Belongs to the iron-containing alcohol dehydrogenase family.</text>
</comment>
<evidence type="ECO:0000256" key="2">
    <source>
        <dbReference type="ARBA" id="ARBA00023002"/>
    </source>
</evidence>
<dbReference type="GO" id="GO:0018506">
    <property type="term" value="F:maleylacetate reductase activity"/>
    <property type="evidence" value="ECO:0007669"/>
    <property type="project" value="UniProtKB-EC"/>
</dbReference>
<dbReference type="Gene3D" id="1.20.1090.10">
    <property type="entry name" value="Dehydroquinate synthase-like - alpha domain"/>
    <property type="match status" value="1"/>
</dbReference>
<keyword evidence="3" id="KW-0520">NAD</keyword>
<evidence type="ECO:0000256" key="3">
    <source>
        <dbReference type="ARBA" id="ARBA00023027"/>
    </source>
</evidence>
<dbReference type="SUPFAM" id="SSF56796">
    <property type="entry name" value="Dehydroquinate synthase-like"/>
    <property type="match status" value="1"/>
</dbReference>
<dbReference type="InterPro" id="IPR001670">
    <property type="entry name" value="ADH_Fe/GldA"/>
</dbReference>
<proteinExistence type="inferred from homology"/>
<dbReference type="InterPro" id="IPR039697">
    <property type="entry name" value="Alcohol_dehydrogenase_Fe"/>
</dbReference>
<keyword evidence="8" id="KW-1185">Reference proteome</keyword>
<evidence type="ECO:0000313" key="8">
    <source>
        <dbReference type="Proteomes" id="UP001597182"/>
    </source>
</evidence>
<evidence type="ECO:0000313" key="7">
    <source>
        <dbReference type="EMBL" id="MFD1234381.1"/>
    </source>
</evidence>
<evidence type="ECO:0000256" key="1">
    <source>
        <dbReference type="ARBA" id="ARBA00007358"/>
    </source>
</evidence>
<dbReference type="RefSeq" id="WP_346092077.1">
    <property type="nucleotide sequence ID" value="NZ_BAABKS010000051.1"/>
</dbReference>
<feature type="region of interest" description="Disordered" evidence="4">
    <location>
        <begin position="1"/>
        <end position="30"/>
    </location>
</feature>
<dbReference type="InterPro" id="IPR056798">
    <property type="entry name" value="ADH_Fe_C"/>
</dbReference>
<keyword evidence="2 7" id="KW-0560">Oxidoreductase</keyword>
<dbReference type="PANTHER" id="PTHR11496">
    <property type="entry name" value="ALCOHOL DEHYDROGENASE"/>
    <property type="match status" value="1"/>
</dbReference>
<name>A0ABW3VHR5_9PSEU</name>
<sequence>MTTTPMTTTPMTTTPGITTPMITTPPTASGASGVRIDPFDYEARPVRVVFGPGRITEVGAEVDRLGLRRVMLIADPRAPGGEVLAAAVASRLALHWDEVAQHVPIALAERAHAAAVAAGVDGLVSLGGGAATGLAKAIALDTGLPILAVPTTYAGSELTPVYGMTGGRRKRTGSDERVRPAVVVYDPELTLGLPPEVTGPSAFNAMAHCFAALWAPHRDPLTSALAVDALRTAAASLPALVDDPADVQARSGLQYAAFLAGTALGRAGTGLQHRICHELGGRLNLPHADTHAVVLPHVVALNGPAGPDWTARVAPFLGPDPAVGLWELARRSGVPTDLARLGADDRVVRDVAGSVAHTPNPVPVDAVVLATLLERALKGDVPA</sequence>
<evidence type="ECO:0000259" key="5">
    <source>
        <dbReference type="Pfam" id="PF00465"/>
    </source>
</evidence>
<protein>
    <submittedName>
        <fullName evidence="7">Maleylacetate reductase</fullName>
        <ecNumber evidence="7">1.3.1.32</ecNumber>
    </submittedName>
</protein>
<comment type="caution">
    <text evidence="7">The sequence shown here is derived from an EMBL/GenBank/DDBJ whole genome shotgun (WGS) entry which is preliminary data.</text>
</comment>
<dbReference type="EC" id="1.3.1.32" evidence="7"/>
<reference evidence="8" key="1">
    <citation type="journal article" date="2019" name="Int. J. Syst. Evol. Microbiol.">
        <title>The Global Catalogue of Microorganisms (GCM) 10K type strain sequencing project: providing services to taxonomists for standard genome sequencing and annotation.</title>
        <authorList>
            <consortium name="The Broad Institute Genomics Platform"/>
            <consortium name="The Broad Institute Genome Sequencing Center for Infectious Disease"/>
            <person name="Wu L."/>
            <person name="Ma J."/>
        </authorList>
    </citation>
    <scope>NUCLEOTIDE SEQUENCE [LARGE SCALE GENOMIC DNA]</scope>
    <source>
        <strain evidence="8">CCUG 49018</strain>
    </source>
</reference>
<dbReference type="Proteomes" id="UP001597182">
    <property type="component" value="Unassembled WGS sequence"/>
</dbReference>
<dbReference type="InterPro" id="IPR034786">
    <property type="entry name" value="MAR"/>
</dbReference>
<gene>
    <name evidence="7" type="ORF">ACFQ34_13910</name>
</gene>
<accession>A0ABW3VHR5</accession>
<dbReference type="Pfam" id="PF00465">
    <property type="entry name" value="Fe-ADH"/>
    <property type="match status" value="1"/>
</dbReference>
<dbReference type="EMBL" id="JBHTMB010000127">
    <property type="protein sequence ID" value="MFD1234381.1"/>
    <property type="molecule type" value="Genomic_DNA"/>
</dbReference>
<dbReference type="PANTHER" id="PTHR11496:SF102">
    <property type="entry name" value="ALCOHOL DEHYDROGENASE 4"/>
    <property type="match status" value="1"/>
</dbReference>
<evidence type="ECO:0000259" key="6">
    <source>
        <dbReference type="Pfam" id="PF25137"/>
    </source>
</evidence>
<dbReference type="Gene3D" id="3.40.50.1970">
    <property type="match status" value="1"/>
</dbReference>
<organism evidence="7 8">
    <name type="scientific">Pseudonocardia benzenivorans</name>
    <dbReference type="NCBI Taxonomy" id="228005"/>
    <lineage>
        <taxon>Bacteria</taxon>
        <taxon>Bacillati</taxon>
        <taxon>Actinomycetota</taxon>
        <taxon>Actinomycetes</taxon>
        <taxon>Pseudonocardiales</taxon>
        <taxon>Pseudonocardiaceae</taxon>
        <taxon>Pseudonocardia</taxon>
    </lineage>
</organism>
<dbReference type="CDD" id="cd08177">
    <property type="entry name" value="MAR"/>
    <property type="match status" value="1"/>
</dbReference>
<dbReference type="Pfam" id="PF25137">
    <property type="entry name" value="ADH_Fe_C"/>
    <property type="match status" value="1"/>
</dbReference>
<feature type="domain" description="Fe-containing alcohol dehydrogenase-like C-terminal" evidence="6">
    <location>
        <begin position="202"/>
        <end position="361"/>
    </location>
</feature>
<feature type="domain" description="Alcohol dehydrogenase iron-type/glycerol dehydrogenase GldA" evidence="5">
    <location>
        <begin position="45"/>
        <end position="187"/>
    </location>
</feature>